<comment type="caution">
    <text evidence="2">The sequence shown here is derived from an EMBL/GenBank/DDBJ whole genome shotgun (WGS) entry which is preliminary data.</text>
</comment>
<feature type="domain" description="GmrSD restriction endonucleases N-terminal" evidence="1">
    <location>
        <begin position="46"/>
        <end position="167"/>
    </location>
</feature>
<protein>
    <recommendedName>
        <fullName evidence="1">GmrSD restriction endonucleases N-terminal domain-containing protein</fullName>
    </recommendedName>
</protein>
<dbReference type="EMBL" id="PSQJ01000006">
    <property type="protein sequence ID" value="PTL86190.1"/>
    <property type="molecule type" value="Genomic_DNA"/>
</dbReference>
<dbReference type="InterPro" id="IPR004919">
    <property type="entry name" value="GmrSD_N"/>
</dbReference>
<dbReference type="PANTHER" id="PTHR39639">
    <property type="entry name" value="CHROMOSOME 16, WHOLE GENOME SHOTGUN SEQUENCE"/>
    <property type="match status" value="1"/>
</dbReference>
<evidence type="ECO:0000313" key="3">
    <source>
        <dbReference type="Proteomes" id="UP000240811"/>
    </source>
</evidence>
<sequence length="192" mass="22701">MNLEEQVGSLRKKTTYRILEYPIETILEKYNTKQEEIASADYEHADTAIYVPWYQRRFIWNKTRQSKFIESVFMDLPIPYVFLADIGRKDAFLEIIDGRQRIETLNRFVRGQLKIQNLGLLKELSGLYFKDFPVGMQRRFLATPLRAVMFLGQCDEQYIEEIFTRLNLGVPALTLKGFRRKSSVCWKNKLNS</sequence>
<dbReference type="Proteomes" id="UP000240811">
    <property type="component" value="Unassembled WGS sequence"/>
</dbReference>
<organism evidence="2 3">
    <name type="scientific">Candidatus Liberibacter europaeus</name>
    <dbReference type="NCBI Taxonomy" id="744859"/>
    <lineage>
        <taxon>Bacteria</taxon>
        <taxon>Pseudomonadati</taxon>
        <taxon>Pseudomonadota</taxon>
        <taxon>Alphaproteobacteria</taxon>
        <taxon>Hyphomicrobiales</taxon>
        <taxon>Rhizobiaceae</taxon>
        <taxon>Liberibacter</taxon>
    </lineage>
</organism>
<name>A0A2T4VWQ6_9HYPH</name>
<dbReference type="PANTHER" id="PTHR39639:SF1">
    <property type="entry name" value="DUF262 DOMAIN-CONTAINING PROTEIN"/>
    <property type="match status" value="1"/>
</dbReference>
<evidence type="ECO:0000259" key="1">
    <source>
        <dbReference type="Pfam" id="PF03235"/>
    </source>
</evidence>
<gene>
    <name evidence="2" type="ORF">C4617_04790</name>
</gene>
<dbReference type="AlphaFoldDB" id="A0A2T4VWQ6"/>
<evidence type="ECO:0000313" key="2">
    <source>
        <dbReference type="EMBL" id="PTL86190.1"/>
    </source>
</evidence>
<proteinExistence type="predicted"/>
<dbReference type="Pfam" id="PF03235">
    <property type="entry name" value="GmrSD_N"/>
    <property type="match status" value="1"/>
</dbReference>
<accession>A0A2T4VWQ6</accession>
<reference evidence="3" key="1">
    <citation type="submission" date="2018-02" db="EMBL/GenBank/DDBJ databases">
        <title>Genome sequence of Candidatus Liberibacter europaeus.</title>
        <authorList>
            <person name="Frampton R.A."/>
            <person name="Thompson S.M."/>
            <person name="David C."/>
            <person name="Addison S.M."/>
            <person name="Smith G.R."/>
        </authorList>
    </citation>
    <scope>NUCLEOTIDE SEQUENCE [LARGE SCALE GENOMIC DNA]</scope>
</reference>